<sequence>MNIEWESFIWGLILGIAGIILMLIWHSNEKETRAQFTKSNVQLISAGLMGIVSGLYFIFKAL</sequence>
<protein>
    <submittedName>
        <fullName evidence="2">Uncharacterized protein</fullName>
    </submittedName>
</protein>
<keyword evidence="1" id="KW-1133">Transmembrane helix</keyword>
<dbReference type="AlphaFoldDB" id="A0A3M9N1B0"/>
<keyword evidence="1" id="KW-0812">Transmembrane</keyword>
<dbReference type="EMBL" id="RJJD01000001">
    <property type="protein sequence ID" value="RNI31506.1"/>
    <property type="molecule type" value="Genomic_DNA"/>
</dbReference>
<gene>
    <name evidence="2" type="ORF">EFB08_03020</name>
</gene>
<evidence type="ECO:0000256" key="1">
    <source>
        <dbReference type="SAM" id="Phobius"/>
    </source>
</evidence>
<accession>A0A3M9N1B0</accession>
<name>A0A3M9N1B0_9BACT</name>
<feature type="transmembrane region" description="Helical" evidence="1">
    <location>
        <begin position="39"/>
        <end position="59"/>
    </location>
</feature>
<evidence type="ECO:0000313" key="2">
    <source>
        <dbReference type="EMBL" id="RNI31506.1"/>
    </source>
</evidence>
<organism evidence="2 3">
    <name type="scientific">Rufibacter latericius</name>
    <dbReference type="NCBI Taxonomy" id="2487040"/>
    <lineage>
        <taxon>Bacteria</taxon>
        <taxon>Pseudomonadati</taxon>
        <taxon>Bacteroidota</taxon>
        <taxon>Cytophagia</taxon>
        <taxon>Cytophagales</taxon>
        <taxon>Hymenobacteraceae</taxon>
        <taxon>Rufibacter</taxon>
    </lineage>
</organism>
<dbReference type="Proteomes" id="UP000272117">
    <property type="component" value="Unassembled WGS sequence"/>
</dbReference>
<evidence type="ECO:0000313" key="3">
    <source>
        <dbReference type="Proteomes" id="UP000272117"/>
    </source>
</evidence>
<comment type="caution">
    <text evidence="2">The sequence shown here is derived from an EMBL/GenBank/DDBJ whole genome shotgun (WGS) entry which is preliminary data.</text>
</comment>
<feature type="transmembrane region" description="Helical" evidence="1">
    <location>
        <begin position="7"/>
        <end position="27"/>
    </location>
</feature>
<proteinExistence type="predicted"/>
<reference evidence="2 3" key="1">
    <citation type="submission" date="2018-11" db="EMBL/GenBank/DDBJ databases">
        <title>Rufibacter latericius sp. nov., isolated from water in Baiyang Lake.</title>
        <authorList>
            <person name="Yang Y."/>
        </authorList>
    </citation>
    <scope>NUCLEOTIDE SEQUENCE [LARGE SCALE GENOMIC DNA]</scope>
    <source>
        <strain evidence="2 3">R-22-1c-1</strain>
    </source>
</reference>
<keyword evidence="3" id="KW-1185">Reference proteome</keyword>
<keyword evidence="1" id="KW-0472">Membrane</keyword>